<accession>A0A0C9UNH2</accession>
<evidence type="ECO:0000256" key="1">
    <source>
        <dbReference type="ARBA" id="ARBA00001971"/>
    </source>
</evidence>
<evidence type="ECO:0000256" key="6">
    <source>
        <dbReference type="ARBA" id="ARBA00023004"/>
    </source>
</evidence>
<dbReference type="InterPro" id="IPR050364">
    <property type="entry name" value="Cytochrome_P450_fung"/>
</dbReference>
<dbReference type="AlphaFoldDB" id="A0A0C9UNH2"/>
<reference evidence="8 9" key="1">
    <citation type="submission" date="2014-06" db="EMBL/GenBank/DDBJ databases">
        <title>Evolutionary Origins and Diversification of the Mycorrhizal Mutualists.</title>
        <authorList>
            <consortium name="DOE Joint Genome Institute"/>
            <consortium name="Mycorrhizal Genomics Consortium"/>
            <person name="Kohler A."/>
            <person name="Kuo A."/>
            <person name="Nagy L.G."/>
            <person name="Floudas D."/>
            <person name="Copeland A."/>
            <person name="Barry K.W."/>
            <person name="Cichocki N."/>
            <person name="Veneault-Fourrey C."/>
            <person name="LaButti K."/>
            <person name="Lindquist E.A."/>
            <person name="Lipzen A."/>
            <person name="Lundell T."/>
            <person name="Morin E."/>
            <person name="Murat C."/>
            <person name="Riley R."/>
            <person name="Ohm R."/>
            <person name="Sun H."/>
            <person name="Tunlid A."/>
            <person name="Henrissat B."/>
            <person name="Grigoriev I.V."/>
            <person name="Hibbett D.S."/>
            <person name="Martin F."/>
        </authorList>
    </citation>
    <scope>NUCLEOTIDE SEQUENCE [LARGE SCALE GENOMIC DNA]</scope>
    <source>
        <strain evidence="8 9">SS14</strain>
    </source>
</reference>
<keyword evidence="3" id="KW-0349">Heme</keyword>
<sequence>PPGPKPLPFIGNYLDLPKTKKWLTMDAWFKEHGDIVYYRIFGQGVLMLGSLKRCHDLFDKRASIYSSRPQLVML</sequence>
<dbReference type="Gene3D" id="1.10.630.10">
    <property type="entry name" value="Cytochrome P450"/>
    <property type="match status" value="1"/>
</dbReference>
<dbReference type="GO" id="GO:0004497">
    <property type="term" value="F:monooxygenase activity"/>
    <property type="evidence" value="ECO:0007669"/>
    <property type="project" value="UniProtKB-KW"/>
</dbReference>
<comment type="similarity">
    <text evidence="2">Belongs to the cytochrome P450 family.</text>
</comment>
<evidence type="ECO:0000256" key="4">
    <source>
        <dbReference type="ARBA" id="ARBA00022723"/>
    </source>
</evidence>
<dbReference type="GO" id="GO:0020037">
    <property type="term" value="F:heme binding"/>
    <property type="evidence" value="ECO:0007669"/>
    <property type="project" value="InterPro"/>
</dbReference>
<dbReference type="SUPFAM" id="SSF48264">
    <property type="entry name" value="Cytochrome P450"/>
    <property type="match status" value="1"/>
</dbReference>
<evidence type="ECO:0000256" key="5">
    <source>
        <dbReference type="ARBA" id="ARBA00023002"/>
    </source>
</evidence>
<keyword evidence="5" id="KW-0560">Oxidoreductase</keyword>
<keyword evidence="7" id="KW-0503">Monooxygenase</keyword>
<keyword evidence="6" id="KW-0408">Iron</keyword>
<dbReference type="GO" id="GO:0016705">
    <property type="term" value="F:oxidoreductase activity, acting on paired donors, with incorporation or reduction of molecular oxygen"/>
    <property type="evidence" value="ECO:0007669"/>
    <property type="project" value="InterPro"/>
</dbReference>
<evidence type="ECO:0000313" key="9">
    <source>
        <dbReference type="Proteomes" id="UP000054279"/>
    </source>
</evidence>
<evidence type="ECO:0000256" key="7">
    <source>
        <dbReference type="ARBA" id="ARBA00023033"/>
    </source>
</evidence>
<dbReference type="PANTHER" id="PTHR46300:SF1">
    <property type="entry name" value="P450, PUTATIVE (EUROFUNG)-RELATED"/>
    <property type="match status" value="1"/>
</dbReference>
<dbReference type="Proteomes" id="UP000054279">
    <property type="component" value="Unassembled WGS sequence"/>
</dbReference>
<dbReference type="InterPro" id="IPR001128">
    <property type="entry name" value="Cyt_P450"/>
</dbReference>
<feature type="non-terminal residue" evidence="8">
    <location>
        <position position="74"/>
    </location>
</feature>
<dbReference type="InterPro" id="IPR036396">
    <property type="entry name" value="Cyt_P450_sf"/>
</dbReference>
<name>A0A0C9UNH2_SPHS4</name>
<keyword evidence="9" id="KW-1185">Reference proteome</keyword>
<evidence type="ECO:0000256" key="2">
    <source>
        <dbReference type="ARBA" id="ARBA00010617"/>
    </source>
</evidence>
<evidence type="ECO:0000256" key="3">
    <source>
        <dbReference type="ARBA" id="ARBA00022617"/>
    </source>
</evidence>
<dbReference type="EMBL" id="KN837355">
    <property type="protein sequence ID" value="KIJ26835.1"/>
    <property type="molecule type" value="Genomic_DNA"/>
</dbReference>
<keyword evidence="4" id="KW-0479">Metal-binding</keyword>
<dbReference type="HOGENOM" id="CLU_001570_21_4_1"/>
<evidence type="ECO:0000313" key="8">
    <source>
        <dbReference type="EMBL" id="KIJ26835.1"/>
    </source>
</evidence>
<dbReference type="PANTHER" id="PTHR46300">
    <property type="entry name" value="P450, PUTATIVE (EUROFUNG)-RELATED-RELATED"/>
    <property type="match status" value="1"/>
</dbReference>
<organism evidence="8 9">
    <name type="scientific">Sphaerobolus stellatus (strain SS14)</name>
    <dbReference type="NCBI Taxonomy" id="990650"/>
    <lineage>
        <taxon>Eukaryota</taxon>
        <taxon>Fungi</taxon>
        <taxon>Dikarya</taxon>
        <taxon>Basidiomycota</taxon>
        <taxon>Agaricomycotina</taxon>
        <taxon>Agaricomycetes</taxon>
        <taxon>Phallomycetidae</taxon>
        <taxon>Geastrales</taxon>
        <taxon>Sphaerobolaceae</taxon>
        <taxon>Sphaerobolus</taxon>
    </lineage>
</organism>
<comment type="cofactor">
    <cofactor evidence="1">
        <name>heme</name>
        <dbReference type="ChEBI" id="CHEBI:30413"/>
    </cofactor>
</comment>
<evidence type="ECO:0008006" key="10">
    <source>
        <dbReference type="Google" id="ProtNLM"/>
    </source>
</evidence>
<feature type="non-terminal residue" evidence="8">
    <location>
        <position position="1"/>
    </location>
</feature>
<protein>
    <recommendedName>
        <fullName evidence="10">Cytochrome P450</fullName>
    </recommendedName>
</protein>
<dbReference type="GO" id="GO:0005506">
    <property type="term" value="F:iron ion binding"/>
    <property type="evidence" value="ECO:0007669"/>
    <property type="project" value="InterPro"/>
</dbReference>
<gene>
    <name evidence="8" type="ORF">M422DRAFT_94779</name>
</gene>
<dbReference type="Pfam" id="PF00067">
    <property type="entry name" value="p450"/>
    <property type="match status" value="1"/>
</dbReference>
<proteinExistence type="inferred from homology"/>
<dbReference type="OrthoDB" id="1055148at2759"/>